<reference evidence="8" key="1">
    <citation type="submission" date="2022-12" db="EMBL/GenBank/DDBJ databases">
        <authorList>
            <person name="Petersen C."/>
        </authorList>
    </citation>
    <scope>NUCLEOTIDE SEQUENCE</scope>
    <source>
        <strain evidence="8">IBT 35673</strain>
    </source>
</reference>
<keyword evidence="3 6" id="KW-1133">Transmembrane helix</keyword>
<evidence type="ECO:0000256" key="4">
    <source>
        <dbReference type="ARBA" id="ARBA00023136"/>
    </source>
</evidence>
<feature type="signal peptide" evidence="7">
    <location>
        <begin position="1"/>
        <end position="20"/>
    </location>
</feature>
<dbReference type="GO" id="GO:0071944">
    <property type="term" value="C:cell periphery"/>
    <property type="evidence" value="ECO:0007669"/>
    <property type="project" value="UniProtKB-ARBA"/>
</dbReference>
<evidence type="ECO:0000313" key="9">
    <source>
        <dbReference type="Proteomes" id="UP001147695"/>
    </source>
</evidence>
<feature type="transmembrane region" description="Helical" evidence="6">
    <location>
        <begin position="195"/>
        <end position="217"/>
    </location>
</feature>
<evidence type="ECO:0000256" key="6">
    <source>
        <dbReference type="SAM" id="Phobius"/>
    </source>
</evidence>
<evidence type="ECO:0000313" key="8">
    <source>
        <dbReference type="EMBL" id="KAJ5352425.1"/>
    </source>
</evidence>
<evidence type="ECO:0000256" key="1">
    <source>
        <dbReference type="ARBA" id="ARBA00004167"/>
    </source>
</evidence>
<evidence type="ECO:0000256" key="2">
    <source>
        <dbReference type="ARBA" id="ARBA00022692"/>
    </source>
</evidence>
<dbReference type="EMBL" id="JAPZBQ010000001">
    <property type="protein sequence ID" value="KAJ5352425.1"/>
    <property type="molecule type" value="Genomic_DNA"/>
</dbReference>
<name>A0A9W9R3V0_PENBR</name>
<feature type="chain" id="PRO_5040866199" evidence="7">
    <location>
        <begin position="21"/>
        <end position="263"/>
    </location>
</feature>
<reference evidence="8" key="2">
    <citation type="journal article" date="2023" name="IMA Fungus">
        <title>Comparative genomic study of the Penicillium genus elucidates a diverse pangenome and 15 lateral gene transfer events.</title>
        <authorList>
            <person name="Petersen C."/>
            <person name="Sorensen T."/>
            <person name="Nielsen M.R."/>
            <person name="Sondergaard T.E."/>
            <person name="Sorensen J.L."/>
            <person name="Fitzpatrick D.A."/>
            <person name="Frisvad J.C."/>
            <person name="Nielsen K.L."/>
        </authorList>
    </citation>
    <scope>NUCLEOTIDE SEQUENCE</scope>
    <source>
        <strain evidence="8">IBT 35673</strain>
    </source>
</reference>
<dbReference type="InterPro" id="IPR051694">
    <property type="entry name" value="Immunoregulatory_rcpt-like"/>
</dbReference>
<keyword evidence="2 6" id="KW-0812">Transmembrane</keyword>
<organism evidence="8 9">
    <name type="scientific">Penicillium brevicompactum</name>
    <dbReference type="NCBI Taxonomy" id="5074"/>
    <lineage>
        <taxon>Eukaryota</taxon>
        <taxon>Fungi</taxon>
        <taxon>Dikarya</taxon>
        <taxon>Ascomycota</taxon>
        <taxon>Pezizomycotina</taxon>
        <taxon>Eurotiomycetes</taxon>
        <taxon>Eurotiomycetidae</taxon>
        <taxon>Eurotiales</taxon>
        <taxon>Aspergillaceae</taxon>
        <taxon>Penicillium</taxon>
    </lineage>
</organism>
<accession>A0A9W9R3V0</accession>
<evidence type="ECO:0000256" key="7">
    <source>
        <dbReference type="SAM" id="SignalP"/>
    </source>
</evidence>
<protein>
    <submittedName>
        <fullName evidence="8">Uncharacterized protein</fullName>
    </submittedName>
</protein>
<feature type="compositionally biased region" description="Low complexity" evidence="5">
    <location>
        <begin position="150"/>
        <end position="189"/>
    </location>
</feature>
<proteinExistence type="predicted"/>
<gene>
    <name evidence="8" type="ORF">N7452_001399</name>
</gene>
<evidence type="ECO:0000256" key="5">
    <source>
        <dbReference type="SAM" id="MobiDB-lite"/>
    </source>
</evidence>
<keyword evidence="4 6" id="KW-0472">Membrane</keyword>
<sequence>MANVSWILLLFISACQVVRSDGSARERWEEPDGKNPDNFKETYYIGDKIKIQWKGWNTTESKKFVDKNNDEPMAKLYVNAWNPDYSTWYDNLAINVNIGSGDSHEWTVGVPPDDLRKTRQYAFTFIPNEQKDFSVTGIHISSPGFEIKSKPSTPSSTPTASSSTTSSTSANSEASSADSSNTSPSTSGLSTGAKAGIGVGVSIVGLAVLAALAFFLLRSRNRASSQDIGATEAALGVSQQDAKPATHELSVTPAELAGTPDRR</sequence>
<dbReference type="Proteomes" id="UP001147695">
    <property type="component" value="Unassembled WGS sequence"/>
</dbReference>
<dbReference type="PANTHER" id="PTHR15549">
    <property type="entry name" value="PAIRED IMMUNOGLOBULIN-LIKE TYPE 2 RECEPTOR"/>
    <property type="match status" value="1"/>
</dbReference>
<feature type="region of interest" description="Disordered" evidence="5">
    <location>
        <begin position="145"/>
        <end position="189"/>
    </location>
</feature>
<keyword evidence="7" id="KW-0732">Signal</keyword>
<evidence type="ECO:0000256" key="3">
    <source>
        <dbReference type="ARBA" id="ARBA00022989"/>
    </source>
</evidence>
<comment type="subcellular location">
    <subcellularLocation>
        <location evidence="1">Membrane</location>
        <topology evidence="1">Single-pass membrane protein</topology>
    </subcellularLocation>
</comment>
<dbReference type="GO" id="GO:0016020">
    <property type="term" value="C:membrane"/>
    <property type="evidence" value="ECO:0007669"/>
    <property type="project" value="UniProtKB-SubCell"/>
</dbReference>
<dbReference type="AlphaFoldDB" id="A0A9W9R3V0"/>
<comment type="caution">
    <text evidence="8">The sequence shown here is derived from an EMBL/GenBank/DDBJ whole genome shotgun (WGS) entry which is preliminary data.</text>
</comment>
<feature type="region of interest" description="Disordered" evidence="5">
    <location>
        <begin position="234"/>
        <end position="263"/>
    </location>
</feature>